<name>A0ABC8UP61_9AQUA</name>
<dbReference type="GO" id="GO:0004553">
    <property type="term" value="F:hydrolase activity, hydrolyzing O-glycosyl compounds"/>
    <property type="evidence" value="ECO:0007669"/>
    <property type="project" value="UniProtKB-ARBA"/>
</dbReference>
<dbReference type="InterPro" id="IPR011050">
    <property type="entry name" value="Pectin_lyase_fold/virulence"/>
</dbReference>
<evidence type="ECO:0000256" key="2">
    <source>
        <dbReference type="ARBA" id="ARBA00008834"/>
    </source>
</evidence>
<sequence>MVDGQGSNWWNSQIDYVQRLSKHIPGMKQTVLRFYASYNITVRDIRITMSAPESSPNTDGIHLQNTQDVEIQHSNISCGDDCVSMQTGCSKIHVHHINCGTGHGISLGGLGKDKSIACVSDVIIENISMQTTMYGVRIKTWQGGIGSIKNVSFSNIQVSDVKVPIMIDHYYCDKNFCKNQTGAVAISGVKFDQIIGTYSAQPIHLACSTAVPCTDVDLIDIQLKPSPGYQGFEQALCWNSYGKSQEPLVHQAWTVA</sequence>
<dbReference type="AlphaFoldDB" id="A0ABC8UP61"/>
<dbReference type="PANTHER" id="PTHR31375">
    <property type="match status" value="1"/>
</dbReference>
<dbReference type="InterPro" id="IPR012334">
    <property type="entry name" value="Pectin_lyas_fold"/>
</dbReference>
<dbReference type="Proteomes" id="UP001642360">
    <property type="component" value="Unassembled WGS sequence"/>
</dbReference>
<dbReference type="Pfam" id="PF00295">
    <property type="entry name" value="Glyco_hydro_28"/>
    <property type="match status" value="1"/>
</dbReference>
<keyword evidence="10" id="KW-1185">Reference proteome</keyword>
<evidence type="ECO:0000256" key="8">
    <source>
        <dbReference type="RuleBase" id="RU361169"/>
    </source>
</evidence>
<evidence type="ECO:0000313" key="9">
    <source>
        <dbReference type="EMBL" id="CAK9182769.1"/>
    </source>
</evidence>
<keyword evidence="7" id="KW-0961">Cell wall biogenesis/degradation</keyword>
<evidence type="ECO:0000256" key="3">
    <source>
        <dbReference type="ARBA" id="ARBA00022512"/>
    </source>
</evidence>
<keyword evidence="4" id="KW-0964">Secreted</keyword>
<comment type="similarity">
    <text evidence="2 8">Belongs to the glycosyl hydrolase 28 family.</text>
</comment>
<comment type="subcellular location">
    <subcellularLocation>
        <location evidence="1">Secreted</location>
        <location evidence="1">Cell wall</location>
    </subcellularLocation>
</comment>
<keyword evidence="6 8" id="KW-0326">Glycosidase</keyword>
<dbReference type="EMBL" id="CAUOFW020008425">
    <property type="protein sequence ID" value="CAK9182769.1"/>
    <property type="molecule type" value="Genomic_DNA"/>
</dbReference>
<proteinExistence type="inferred from homology"/>
<keyword evidence="3" id="KW-0134">Cell wall</keyword>
<organism evidence="9 10">
    <name type="scientific">Ilex paraguariensis</name>
    <name type="common">yerba mate</name>
    <dbReference type="NCBI Taxonomy" id="185542"/>
    <lineage>
        <taxon>Eukaryota</taxon>
        <taxon>Viridiplantae</taxon>
        <taxon>Streptophyta</taxon>
        <taxon>Embryophyta</taxon>
        <taxon>Tracheophyta</taxon>
        <taxon>Spermatophyta</taxon>
        <taxon>Magnoliopsida</taxon>
        <taxon>eudicotyledons</taxon>
        <taxon>Gunneridae</taxon>
        <taxon>Pentapetalae</taxon>
        <taxon>asterids</taxon>
        <taxon>campanulids</taxon>
        <taxon>Aquifoliales</taxon>
        <taxon>Aquifoliaceae</taxon>
        <taxon>Ilex</taxon>
    </lineage>
</organism>
<evidence type="ECO:0000256" key="5">
    <source>
        <dbReference type="ARBA" id="ARBA00022801"/>
    </source>
</evidence>
<dbReference type="SMART" id="SM00710">
    <property type="entry name" value="PbH1"/>
    <property type="match status" value="4"/>
</dbReference>
<gene>
    <name evidence="9" type="ORF">ILEXP_LOCUS52986</name>
</gene>
<accession>A0ABC8UP61</accession>
<dbReference type="InterPro" id="IPR006626">
    <property type="entry name" value="PbH1"/>
</dbReference>
<evidence type="ECO:0000256" key="6">
    <source>
        <dbReference type="ARBA" id="ARBA00023295"/>
    </source>
</evidence>
<dbReference type="InterPro" id="IPR000743">
    <property type="entry name" value="Glyco_hydro_28"/>
</dbReference>
<keyword evidence="5 8" id="KW-0378">Hydrolase</keyword>
<comment type="caution">
    <text evidence="9">The sequence shown here is derived from an EMBL/GenBank/DDBJ whole genome shotgun (WGS) entry which is preliminary data.</text>
</comment>
<evidence type="ECO:0000256" key="7">
    <source>
        <dbReference type="ARBA" id="ARBA00023316"/>
    </source>
</evidence>
<evidence type="ECO:0000313" key="10">
    <source>
        <dbReference type="Proteomes" id="UP001642360"/>
    </source>
</evidence>
<dbReference type="SUPFAM" id="SSF51126">
    <property type="entry name" value="Pectin lyase-like"/>
    <property type="match status" value="1"/>
</dbReference>
<evidence type="ECO:0000256" key="4">
    <source>
        <dbReference type="ARBA" id="ARBA00022525"/>
    </source>
</evidence>
<evidence type="ECO:0000256" key="1">
    <source>
        <dbReference type="ARBA" id="ARBA00004191"/>
    </source>
</evidence>
<dbReference type="Gene3D" id="2.160.20.10">
    <property type="entry name" value="Single-stranded right-handed beta-helix, Pectin lyase-like"/>
    <property type="match status" value="1"/>
</dbReference>
<dbReference type="GO" id="GO:0071555">
    <property type="term" value="P:cell wall organization"/>
    <property type="evidence" value="ECO:0007669"/>
    <property type="project" value="UniProtKB-KW"/>
</dbReference>
<protein>
    <recommendedName>
        <fullName evidence="11">Polygalacturonase</fullName>
    </recommendedName>
</protein>
<evidence type="ECO:0008006" key="11">
    <source>
        <dbReference type="Google" id="ProtNLM"/>
    </source>
</evidence>
<reference evidence="9 10" key="1">
    <citation type="submission" date="2024-02" db="EMBL/GenBank/DDBJ databases">
        <authorList>
            <person name="Vignale AGUSTIN F."/>
            <person name="Sosa J E."/>
            <person name="Modenutti C."/>
        </authorList>
    </citation>
    <scope>NUCLEOTIDE SEQUENCE [LARGE SCALE GENOMIC DNA]</scope>
</reference>